<dbReference type="PANTHER" id="PTHR15139">
    <property type="entry name" value="TUBULIN FOLDING COFACTOR C"/>
    <property type="match status" value="1"/>
</dbReference>
<dbReference type="GO" id="GO:0007023">
    <property type="term" value="P:post-chaperonin tubulin folding pathway"/>
    <property type="evidence" value="ECO:0007669"/>
    <property type="project" value="InterPro"/>
</dbReference>
<keyword evidence="5" id="KW-1185">Reference proteome</keyword>
<gene>
    <name evidence="4" type="ORF">PICST_29900</name>
</gene>
<dbReference type="PROSITE" id="PS51329">
    <property type="entry name" value="C_CAP_COFACTOR_C"/>
    <property type="match status" value="1"/>
</dbReference>
<dbReference type="InterPro" id="IPR012945">
    <property type="entry name" value="Tubulin-bd_cofactor_C_dom"/>
</dbReference>
<dbReference type="InParanoid" id="A3LPC7"/>
<dbReference type="InterPro" id="IPR017901">
    <property type="entry name" value="C-CAP_CF_C-like"/>
</dbReference>
<protein>
    <recommendedName>
        <fullName evidence="3">C-CAP/cofactor C-like domain-containing protein</fullName>
    </recommendedName>
</protein>
<dbReference type="RefSeq" id="XP_001383049.2">
    <property type="nucleotide sequence ID" value="XM_001383012.1"/>
</dbReference>
<feature type="domain" description="C-CAP/cofactor C-like" evidence="3">
    <location>
        <begin position="133"/>
        <end position="252"/>
    </location>
</feature>
<dbReference type="STRING" id="322104.A3LPC7"/>
<dbReference type="OMA" id="HQLRLHN"/>
<dbReference type="InterPro" id="IPR027684">
    <property type="entry name" value="TBCC"/>
</dbReference>
<dbReference type="GeneID" id="4837506"/>
<dbReference type="eggNOG" id="ENOG502T1DX">
    <property type="taxonomic scope" value="Eukaryota"/>
</dbReference>
<evidence type="ECO:0000313" key="5">
    <source>
        <dbReference type="Proteomes" id="UP000002258"/>
    </source>
</evidence>
<feature type="region of interest" description="Disordered" evidence="2">
    <location>
        <begin position="92"/>
        <end position="125"/>
    </location>
</feature>
<dbReference type="Pfam" id="PF07986">
    <property type="entry name" value="TBCC"/>
    <property type="match status" value="1"/>
</dbReference>
<dbReference type="OrthoDB" id="194775at2759"/>
<evidence type="ECO:0000313" key="4">
    <source>
        <dbReference type="EMBL" id="ABN65020.2"/>
    </source>
</evidence>
<feature type="compositionally biased region" description="Basic and acidic residues" evidence="2">
    <location>
        <begin position="101"/>
        <end position="124"/>
    </location>
</feature>
<comment type="similarity">
    <text evidence="1">Belongs to the TBCC family.</text>
</comment>
<dbReference type="AlphaFoldDB" id="A3LPC7"/>
<dbReference type="Gene3D" id="2.160.20.70">
    <property type="match status" value="1"/>
</dbReference>
<dbReference type="EMBL" id="CP000496">
    <property type="protein sequence ID" value="ABN65020.2"/>
    <property type="molecule type" value="Genomic_DNA"/>
</dbReference>
<evidence type="ECO:0000256" key="2">
    <source>
        <dbReference type="SAM" id="MobiDB-lite"/>
    </source>
</evidence>
<sequence>MTDALLADFYTSSKSLQITNRTELYKQVVECQNAKAIVELKKKTNELNKEVQEFIGEIPSYDRKRVVESVESLFKYVELKIVQLDESQRFSFEGSPIPNPDYKKRDTTRKQDHDTQDNTDDSLKTKGGVYRDQVRVKATIGEEGVDKTGRGHLLVTNTVYSVVQCKQASSIHIRGGEKSVFRLVVDGPVFVHDLDRVVLVLQCHQVRLHNVRRSVIMVSKTADNRMIIEDCSGLAISSLESGPLVEVDDFNWPTKAVVSPHYKAAEPVDISWIDDVDDGPLSEDTIDKLKSIVPLDTTE</sequence>
<reference evidence="4 5" key="1">
    <citation type="journal article" date="2007" name="Nat. Biotechnol.">
        <title>Genome sequence of the lignocellulose-bioconverting and xylose-fermenting yeast Pichia stipitis.</title>
        <authorList>
            <person name="Jeffries T.W."/>
            <person name="Grigoriev I.V."/>
            <person name="Grimwood J."/>
            <person name="Laplaza J.M."/>
            <person name="Aerts A."/>
            <person name="Salamov A."/>
            <person name="Schmutz J."/>
            <person name="Lindquist E."/>
            <person name="Dehal P."/>
            <person name="Shapiro H."/>
            <person name="Jin Y.S."/>
            <person name="Passoth V."/>
            <person name="Richardson P.M."/>
        </authorList>
    </citation>
    <scope>NUCLEOTIDE SEQUENCE [LARGE SCALE GENOMIC DNA]</scope>
    <source>
        <strain evidence="5">ATCC 58785 / CBS 6054 / NBRC 10063 / NRRL Y-11545</strain>
    </source>
</reference>
<dbReference type="GO" id="GO:0005737">
    <property type="term" value="C:cytoplasm"/>
    <property type="evidence" value="ECO:0007669"/>
    <property type="project" value="TreeGrafter"/>
</dbReference>
<dbReference type="KEGG" id="pic:PICST_29900"/>
<dbReference type="HOGENOM" id="CLU_086432_0_0_1"/>
<name>A3LPC7_PICST</name>
<proteinExistence type="inferred from homology"/>
<evidence type="ECO:0000256" key="1">
    <source>
        <dbReference type="ARBA" id="ARBA00008848"/>
    </source>
</evidence>
<evidence type="ECO:0000259" key="3">
    <source>
        <dbReference type="PROSITE" id="PS51329"/>
    </source>
</evidence>
<dbReference type="PANTHER" id="PTHR15139:SF0">
    <property type="entry name" value="TUBULIN-SPECIFIC CHAPERONE C"/>
    <property type="match status" value="1"/>
</dbReference>
<accession>A3LPC7</accession>
<dbReference type="InterPro" id="IPR016098">
    <property type="entry name" value="CAP/MinC_C"/>
</dbReference>
<dbReference type="Proteomes" id="UP000002258">
    <property type="component" value="Chromosome 2"/>
</dbReference>
<dbReference type="GO" id="GO:0007021">
    <property type="term" value="P:tubulin complex assembly"/>
    <property type="evidence" value="ECO:0007669"/>
    <property type="project" value="TreeGrafter"/>
</dbReference>
<organism evidence="4 5">
    <name type="scientific">Scheffersomyces stipitis (strain ATCC 58785 / CBS 6054 / NBRC 10063 / NRRL Y-11545)</name>
    <name type="common">Yeast</name>
    <name type="synonym">Pichia stipitis</name>
    <dbReference type="NCBI Taxonomy" id="322104"/>
    <lineage>
        <taxon>Eukaryota</taxon>
        <taxon>Fungi</taxon>
        <taxon>Dikarya</taxon>
        <taxon>Ascomycota</taxon>
        <taxon>Saccharomycotina</taxon>
        <taxon>Pichiomycetes</taxon>
        <taxon>Debaryomycetaceae</taxon>
        <taxon>Scheffersomyces</taxon>
    </lineage>
</organism>